<reference evidence="1 2" key="1">
    <citation type="submission" date="2016-04" db="EMBL/GenBank/DDBJ databases">
        <title>The genome of Intoshia linei affirms orthonectids as highly simplified spiralians.</title>
        <authorList>
            <person name="Mikhailov K.V."/>
            <person name="Slusarev G.S."/>
            <person name="Nikitin M.A."/>
            <person name="Logacheva M.D."/>
            <person name="Penin A."/>
            <person name="Aleoshin V."/>
            <person name="Panchin Y.V."/>
        </authorList>
    </citation>
    <scope>NUCLEOTIDE SEQUENCE [LARGE SCALE GENOMIC DNA]</scope>
    <source>
        <strain evidence="1">Intl2013</strain>
        <tissue evidence="1">Whole animal</tissue>
    </source>
</reference>
<evidence type="ECO:0000313" key="2">
    <source>
        <dbReference type="Proteomes" id="UP000078046"/>
    </source>
</evidence>
<keyword evidence="2" id="KW-1185">Reference proteome</keyword>
<dbReference type="AlphaFoldDB" id="A0A177BAH6"/>
<organism evidence="1 2">
    <name type="scientific">Intoshia linei</name>
    <dbReference type="NCBI Taxonomy" id="1819745"/>
    <lineage>
        <taxon>Eukaryota</taxon>
        <taxon>Metazoa</taxon>
        <taxon>Spiralia</taxon>
        <taxon>Lophotrochozoa</taxon>
        <taxon>Mesozoa</taxon>
        <taxon>Orthonectida</taxon>
        <taxon>Rhopaluridae</taxon>
        <taxon>Intoshia</taxon>
    </lineage>
</organism>
<name>A0A177BAH6_9BILA</name>
<dbReference type="Proteomes" id="UP000078046">
    <property type="component" value="Unassembled WGS sequence"/>
</dbReference>
<accession>A0A177BAH6</accession>
<proteinExistence type="predicted"/>
<comment type="caution">
    <text evidence="1">The sequence shown here is derived from an EMBL/GenBank/DDBJ whole genome shotgun (WGS) entry which is preliminary data.</text>
</comment>
<dbReference type="EMBL" id="LWCA01000068">
    <property type="protein sequence ID" value="OAF71246.1"/>
    <property type="molecule type" value="Genomic_DNA"/>
</dbReference>
<gene>
    <name evidence="1" type="ORF">A3Q56_00994</name>
</gene>
<protein>
    <submittedName>
        <fullName evidence="1">Uncharacterized protein</fullName>
    </submittedName>
</protein>
<sequence>MADLVDSAATICNANFADYACFRNLFEGSIKTFCYTLGHRKFKVYYNQKACLATVGSDGCKKMVNKSSWITKNKQAMHHQKQEYQHISKRNLHISKQTNNQKHFFDPNSLCQ</sequence>
<evidence type="ECO:0000313" key="1">
    <source>
        <dbReference type="EMBL" id="OAF71246.1"/>
    </source>
</evidence>